<keyword evidence="9 12" id="KW-1015">Disulfide bond</keyword>
<dbReference type="AlphaFoldDB" id="A0AAE0NM69"/>
<comment type="subcellular location">
    <subcellularLocation>
        <location evidence="1 13">Secreted</location>
    </subcellularLocation>
</comment>
<evidence type="ECO:0000256" key="11">
    <source>
        <dbReference type="PIRSR" id="PIRSR611150-1"/>
    </source>
</evidence>
<dbReference type="PROSITE" id="PS00931">
    <property type="entry name" value="CUTINASE_2"/>
    <property type="match status" value="1"/>
</dbReference>
<accession>A0AAE0NM69</accession>
<evidence type="ECO:0000256" key="1">
    <source>
        <dbReference type="ARBA" id="ARBA00004613"/>
    </source>
</evidence>
<comment type="catalytic activity">
    <reaction evidence="10 13">
        <text>cutin + H2O = cutin monomers.</text>
        <dbReference type="EC" id="3.1.1.74"/>
    </reaction>
</comment>
<proteinExistence type="inferred from homology"/>
<dbReference type="Proteomes" id="UP001287356">
    <property type="component" value="Unassembled WGS sequence"/>
</dbReference>
<evidence type="ECO:0000256" key="7">
    <source>
        <dbReference type="ARBA" id="ARBA00022801"/>
    </source>
</evidence>
<dbReference type="PROSITE" id="PS00155">
    <property type="entry name" value="CUTINASE_1"/>
    <property type="match status" value="1"/>
</dbReference>
<dbReference type="PANTHER" id="PTHR48250:SF3">
    <property type="entry name" value="CUTINASE 1-RELATED"/>
    <property type="match status" value="1"/>
</dbReference>
<dbReference type="GO" id="GO:0050525">
    <property type="term" value="F:cutinase activity"/>
    <property type="evidence" value="ECO:0007669"/>
    <property type="project" value="UniProtKB-UniRule"/>
</dbReference>
<dbReference type="InterPro" id="IPR029058">
    <property type="entry name" value="AB_hydrolase_fold"/>
</dbReference>
<dbReference type="Gene3D" id="3.40.50.1820">
    <property type="entry name" value="alpha/beta hydrolase"/>
    <property type="match status" value="1"/>
</dbReference>
<feature type="disulfide bond" evidence="12">
    <location>
        <begin position="207"/>
        <end position="214"/>
    </location>
</feature>
<sequence>MSSPPVCRLTVNMKLFTALHFVVGLAAALPSRIEEIRSWQLLEEHTQSLESRASSETRNELQAGGTCPPIIFIYARGSTEGGNLGSLGPSLADALESAYGASNVWVQGVGGAYTASLLDNLLPDGTTKAAITEMTNLLTLANTKCPKAKIVSGGYSQGAALAAAAISSSSAAIREQIKGVVLFGYTKNQQNDGKIPNYPAGRLAVYCEAGDLVCKGTLLVTPHHLTYADEAKDEAPKFLIARIASS</sequence>
<evidence type="ECO:0000256" key="4">
    <source>
        <dbReference type="ARBA" id="ARBA00022487"/>
    </source>
</evidence>
<dbReference type="InterPro" id="IPR043579">
    <property type="entry name" value="CUTINASE_2"/>
</dbReference>
<dbReference type="InterPro" id="IPR043580">
    <property type="entry name" value="CUTINASE_1"/>
</dbReference>
<keyword evidence="6 13" id="KW-0732">Signal</keyword>
<evidence type="ECO:0000256" key="12">
    <source>
        <dbReference type="PIRSR" id="PIRSR611150-2"/>
    </source>
</evidence>
<evidence type="ECO:0000256" key="2">
    <source>
        <dbReference type="ARBA" id="ARBA00007534"/>
    </source>
</evidence>
<feature type="chain" id="PRO_5041777126" description="Cutinase" evidence="13">
    <location>
        <begin position="29"/>
        <end position="246"/>
    </location>
</feature>
<keyword evidence="8" id="KW-0843">Virulence</keyword>
<evidence type="ECO:0000256" key="5">
    <source>
        <dbReference type="ARBA" id="ARBA00022525"/>
    </source>
</evidence>
<feature type="signal peptide" evidence="13">
    <location>
        <begin position="1"/>
        <end position="28"/>
    </location>
</feature>
<dbReference type="Pfam" id="PF01083">
    <property type="entry name" value="Cutinase"/>
    <property type="match status" value="1"/>
</dbReference>
<organism evidence="14 15">
    <name type="scientific">Lasiosphaeria ovina</name>
    <dbReference type="NCBI Taxonomy" id="92902"/>
    <lineage>
        <taxon>Eukaryota</taxon>
        <taxon>Fungi</taxon>
        <taxon>Dikarya</taxon>
        <taxon>Ascomycota</taxon>
        <taxon>Pezizomycotina</taxon>
        <taxon>Sordariomycetes</taxon>
        <taxon>Sordariomycetidae</taxon>
        <taxon>Sordariales</taxon>
        <taxon>Lasiosphaeriaceae</taxon>
        <taxon>Lasiosphaeria</taxon>
    </lineage>
</organism>
<comment type="similarity">
    <text evidence="2 13">Belongs to the cutinase family.</text>
</comment>
<gene>
    <name evidence="14" type="ORF">B0T24DRAFT_689130</name>
</gene>
<keyword evidence="7 13" id="KW-0378">Hydrolase</keyword>
<dbReference type="SUPFAM" id="SSF53474">
    <property type="entry name" value="alpha/beta-Hydrolases"/>
    <property type="match status" value="1"/>
</dbReference>
<dbReference type="InterPro" id="IPR000675">
    <property type="entry name" value="Cutinase/axe"/>
</dbReference>
<dbReference type="PRINTS" id="PR00129">
    <property type="entry name" value="CUTINASE"/>
</dbReference>
<reference evidence="14" key="1">
    <citation type="journal article" date="2023" name="Mol. Phylogenet. Evol.">
        <title>Genome-scale phylogeny and comparative genomics of the fungal order Sordariales.</title>
        <authorList>
            <person name="Hensen N."/>
            <person name="Bonometti L."/>
            <person name="Westerberg I."/>
            <person name="Brannstrom I.O."/>
            <person name="Guillou S."/>
            <person name="Cros-Aarteil S."/>
            <person name="Calhoun S."/>
            <person name="Haridas S."/>
            <person name="Kuo A."/>
            <person name="Mondo S."/>
            <person name="Pangilinan J."/>
            <person name="Riley R."/>
            <person name="LaButti K."/>
            <person name="Andreopoulos B."/>
            <person name="Lipzen A."/>
            <person name="Chen C."/>
            <person name="Yan M."/>
            <person name="Daum C."/>
            <person name="Ng V."/>
            <person name="Clum A."/>
            <person name="Steindorff A."/>
            <person name="Ohm R.A."/>
            <person name="Martin F."/>
            <person name="Silar P."/>
            <person name="Natvig D.O."/>
            <person name="Lalanne C."/>
            <person name="Gautier V."/>
            <person name="Ament-Velasquez S.L."/>
            <person name="Kruys A."/>
            <person name="Hutchinson M.I."/>
            <person name="Powell A.J."/>
            <person name="Barry K."/>
            <person name="Miller A.N."/>
            <person name="Grigoriev I.V."/>
            <person name="Debuchy R."/>
            <person name="Gladieux P."/>
            <person name="Hiltunen Thoren M."/>
            <person name="Johannesson H."/>
        </authorList>
    </citation>
    <scope>NUCLEOTIDE SEQUENCE</scope>
    <source>
        <strain evidence="14">CBS 958.72</strain>
    </source>
</reference>
<dbReference type="EMBL" id="JAULSN010000001">
    <property type="protein sequence ID" value="KAK3384133.1"/>
    <property type="molecule type" value="Genomic_DNA"/>
</dbReference>
<dbReference type="GO" id="GO:0005576">
    <property type="term" value="C:extracellular region"/>
    <property type="evidence" value="ECO:0007669"/>
    <property type="project" value="UniProtKB-SubCell"/>
</dbReference>
<evidence type="ECO:0000256" key="9">
    <source>
        <dbReference type="ARBA" id="ARBA00023157"/>
    </source>
</evidence>
<keyword evidence="5 13" id="KW-0964">Secreted</keyword>
<dbReference type="PANTHER" id="PTHR48250">
    <property type="entry name" value="CUTINASE 2-RELATED"/>
    <property type="match status" value="1"/>
</dbReference>
<evidence type="ECO:0000256" key="3">
    <source>
        <dbReference type="ARBA" id="ARBA00013095"/>
    </source>
</evidence>
<dbReference type="SMART" id="SM01110">
    <property type="entry name" value="Cutinase"/>
    <property type="match status" value="1"/>
</dbReference>
<dbReference type="InterPro" id="IPR011150">
    <property type="entry name" value="Cutinase_monf"/>
</dbReference>
<comment type="function">
    <text evidence="13">Catalyzes the hydrolysis of complex carboxylic polyesters found in the cell wall of plants. Degrades cutin, a macromolecule that forms the structure of the plant cuticle.</text>
</comment>
<feature type="active site" description="Nucleophile" evidence="11">
    <location>
        <position position="156"/>
    </location>
</feature>
<evidence type="ECO:0000256" key="10">
    <source>
        <dbReference type="ARBA" id="ARBA00034045"/>
    </source>
</evidence>
<protein>
    <recommendedName>
        <fullName evidence="3 13">Cutinase</fullName>
        <ecNumber evidence="3 13">3.1.1.74</ecNumber>
    </recommendedName>
</protein>
<feature type="disulfide bond" evidence="12">
    <location>
        <begin position="67"/>
        <end position="145"/>
    </location>
</feature>
<evidence type="ECO:0000256" key="13">
    <source>
        <dbReference type="RuleBase" id="RU361263"/>
    </source>
</evidence>
<name>A0AAE0NM69_9PEZI</name>
<keyword evidence="15" id="KW-1185">Reference proteome</keyword>
<reference evidence="14" key="2">
    <citation type="submission" date="2023-06" db="EMBL/GenBank/DDBJ databases">
        <authorList>
            <consortium name="Lawrence Berkeley National Laboratory"/>
            <person name="Haridas S."/>
            <person name="Hensen N."/>
            <person name="Bonometti L."/>
            <person name="Westerberg I."/>
            <person name="Brannstrom I.O."/>
            <person name="Guillou S."/>
            <person name="Cros-Aarteil S."/>
            <person name="Calhoun S."/>
            <person name="Kuo A."/>
            <person name="Mondo S."/>
            <person name="Pangilinan J."/>
            <person name="Riley R."/>
            <person name="Labutti K."/>
            <person name="Andreopoulos B."/>
            <person name="Lipzen A."/>
            <person name="Chen C."/>
            <person name="Yanf M."/>
            <person name="Daum C."/>
            <person name="Ng V."/>
            <person name="Clum A."/>
            <person name="Steindorff A."/>
            <person name="Ohm R."/>
            <person name="Martin F."/>
            <person name="Silar P."/>
            <person name="Natvig D."/>
            <person name="Lalanne C."/>
            <person name="Gautier V."/>
            <person name="Ament-Velasquez S.L."/>
            <person name="Kruys A."/>
            <person name="Hutchinson M.I."/>
            <person name="Powell A.J."/>
            <person name="Barry K."/>
            <person name="Miller A.N."/>
            <person name="Grigoriev I.V."/>
            <person name="Debuchy R."/>
            <person name="Gladieux P."/>
            <person name="Thoren M.H."/>
            <person name="Johannesson H."/>
        </authorList>
    </citation>
    <scope>NUCLEOTIDE SEQUENCE</scope>
    <source>
        <strain evidence="14">CBS 958.72</strain>
    </source>
</reference>
<feature type="active site" evidence="11">
    <location>
        <position position="211"/>
    </location>
</feature>
<dbReference type="GO" id="GO:0016052">
    <property type="term" value="P:carbohydrate catabolic process"/>
    <property type="evidence" value="ECO:0007669"/>
    <property type="project" value="TreeGrafter"/>
</dbReference>
<evidence type="ECO:0000256" key="8">
    <source>
        <dbReference type="ARBA" id="ARBA00023026"/>
    </source>
</evidence>
<feature type="active site" description="Proton donor/acceptor" evidence="11">
    <location>
        <position position="224"/>
    </location>
</feature>
<comment type="caution">
    <text evidence="14">The sequence shown here is derived from an EMBL/GenBank/DDBJ whole genome shotgun (WGS) entry which is preliminary data.</text>
</comment>
<evidence type="ECO:0000256" key="6">
    <source>
        <dbReference type="ARBA" id="ARBA00022729"/>
    </source>
</evidence>
<evidence type="ECO:0000313" key="14">
    <source>
        <dbReference type="EMBL" id="KAK3384133.1"/>
    </source>
</evidence>
<dbReference type="EC" id="3.1.1.74" evidence="3 13"/>
<dbReference type="FunFam" id="3.40.50.1820:FF:000235">
    <property type="entry name" value="Cutinase 1"/>
    <property type="match status" value="1"/>
</dbReference>
<evidence type="ECO:0000313" key="15">
    <source>
        <dbReference type="Proteomes" id="UP001287356"/>
    </source>
</evidence>
<keyword evidence="4 13" id="KW-0719">Serine esterase</keyword>